<feature type="compositionally biased region" description="Pro residues" evidence="1">
    <location>
        <begin position="342"/>
        <end position="358"/>
    </location>
</feature>
<feature type="region of interest" description="Disordered" evidence="1">
    <location>
        <begin position="340"/>
        <end position="398"/>
    </location>
</feature>
<dbReference type="Proteomes" id="UP000319908">
    <property type="component" value="Unassembled WGS sequence"/>
</dbReference>
<comment type="caution">
    <text evidence="2">The sequence shown here is derived from an EMBL/GenBank/DDBJ whole genome shotgun (WGS) entry which is preliminary data.</text>
</comment>
<dbReference type="AlphaFoldDB" id="A0A5C6BES5"/>
<dbReference type="EMBL" id="SJPU01000004">
    <property type="protein sequence ID" value="TWU10232.1"/>
    <property type="molecule type" value="Genomic_DNA"/>
</dbReference>
<evidence type="ECO:0000313" key="3">
    <source>
        <dbReference type="Proteomes" id="UP000319908"/>
    </source>
</evidence>
<feature type="compositionally biased region" description="Pro residues" evidence="1">
    <location>
        <begin position="425"/>
        <end position="450"/>
    </location>
</feature>
<evidence type="ECO:0000313" key="2">
    <source>
        <dbReference type="EMBL" id="TWU10232.1"/>
    </source>
</evidence>
<protein>
    <submittedName>
        <fullName evidence="2">Uncharacterized protein</fullName>
    </submittedName>
</protein>
<feature type="region of interest" description="Disordered" evidence="1">
    <location>
        <begin position="82"/>
        <end position="106"/>
    </location>
</feature>
<evidence type="ECO:0000256" key="1">
    <source>
        <dbReference type="SAM" id="MobiDB-lite"/>
    </source>
</evidence>
<accession>A0A5C6BES5</accession>
<gene>
    <name evidence="2" type="ORF">Poly21_52020</name>
</gene>
<sequence length="789" mass="85572">MGHNGLTTISEPVSTNSTSPMDPLNRVPPYNRALPDSDRRGDGDNAAGSEGDGNRIDTQQDVAASGVSVDELIREFELDLGGDSLQDDSIDSPPQREQSGTLGANEGDFATIGVRNLEWRLPIIRSAAHRSADAIASSQLVEPSESNEQQLTRIVLSTYRLIDPRFRGSYFQQVRVGRMLPIVLQSASCIDGTPPSLQPSSQDDQQHGLRLFGHMIPQPATDPPGVAPPTARRPFRHPVKQQASDQRRLPKIHANYRTEAIEVLAELQFRSRSTRWTRWFQGPRLIVSLAAASILLIAATIGYRMSLPQSAEDLAVTQSTQKLSARKSQPLIQEALTSPLPLAQPAPPPAVASPPPEVALPTSNSELTAPETIPTRPPAPLPAVPDTAMHTPTRDQAEPHELTTAELMAALARATEMPDIGLPAPDIPTRPVPQLPDDTPPSINPQPANIPPSSNGSSNPAPPPAEAPDVIRDAPLPPPSSAAITTATLDLWSETDAAGRRFTAVTADELIDSWALIADISRSGSAENMAAQRLIGQASWLIHPLATIVAQLRATEFSTSVRVVGASAQELENTANLDEDETELLLDSWRAARKRVVRTSDLDQMLRQANVLLDRILISNRLSPHDRSNLLAAFRVDVEQLVKISSDQEAISETDSLWRAIDTLPNSNEWERLAAAKPPSGLMASIYCLQQRRWDEGLAWLGQASNPAIAAAAKAEWKLIQSGTLHNPEGVTLEEARANLASRWSKIADRLEPREAAAVRLHAIMLCGDAPHMESEREAMRAELPAYLD</sequence>
<name>A0A5C6BES5_9BACT</name>
<feature type="region of interest" description="Disordered" evidence="1">
    <location>
        <begin position="419"/>
        <end position="482"/>
    </location>
</feature>
<reference evidence="2 3" key="1">
    <citation type="journal article" date="2020" name="Antonie Van Leeuwenhoek">
        <title>Rhodopirellula heiligendammensis sp. nov., Rhodopirellula pilleata sp. nov., and Rhodopirellula solitaria sp. nov. isolated from natural or artificial marine surfaces in Northern Germany and California, USA, and emended description of the genus Rhodopirellula.</title>
        <authorList>
            <person name="Kallscheuer N."/>
            <person name="Wiegand S."/>
            <person name="Jogler M."/>
            <person name="Boedeker C."/>
            <person name="Peeters S.H."/>
            <person name="Rast P."/>
            <person name="Heuer A."/>
            <person name="Jetten M.S.M."/>
            <person name="Rohde M."/>
            <person name="Jogler C."/>
        </authorList>
    </citation>
    <scope>NUCLEOTIDE SEQUENCE [LARGE SCALE GENOMIC DNA]</scope>
    <source>
        <strain evidence="2 3">Poly21</strain>
    </source>
</reference>
<organism evidence="2 3">
    <name type="scientific">Allorhodopirellula heiligendammensis</name>
    <dbReference type="NCBI Taxonomy" id="2714739"/>
    <lineage>
        <taxon>Bacteria</taxon>
        <taxon>Pseudomonadati</taxon>
        <taxon>Planctomycetota</taxon>
        <taxon>Planctomycetia</taxon>
        <taxon>Pirellulales</taxon>
        <taxon>Pirellulaceae</taxon>
        <taxon>Allorhodopirellula</taxon>
    </lineage>
</organism>
<keyword evidence="3" id="KW-1185">Reference proteome</keyword>
<feature type="region of interest" description="Disordered" evidence="1">
    <location>
        <begin position="1"/>
        <end position="62"/>
    </location>
</feature>
<proteinExistence type="predicted"/>
<feature type="compositionally biased region" description="Polar residues" evidence="1">
    <location>
        <begin position="1"/>
        <end position="20"/>
    </location>
</feature>